<evidence type="ECO:0000256" key="2">
    <source>
        <dbReference type="ARBA" id="ARBA00023033"/>
    </source>
</evidence>
<keyword evidence="1" id="KW-0560">Oxidoreductase</keyword>
<accession>A0A2S0N952</accession>
<evidence type="ECO:0000256" key="1">
    <source>
        <dbReference type="ARBA" id="ARBA00023002"/>
    </source>
</evidence>
<keyword evidence="5" id="KW-1185">Reference proteome</keyword>
<evidence type="ECO:0000259" key="3">
    <source>
        <dbReference type="Pfam" id="PF01494"/>
    </source>
</evidence>
<feature type="domain" description="FAD-binding" evidence="3">
    <location>
        <begin position="2"/>
        <end position="358"/>
    </location>
</feature>
<dbReference type="InterPro" id="IPR036188">
    <property type="entry name" value="FAD/NAD-bd_sf"/>
</dbReference>
<dbReference type="Gene3D" id="3.30.9.30">
    <property type="match status" value="1"/>
</dbReference>
<name>A0A2S0N952_9HYPH</name>
<dbReference type="PANTHER" id="PTHR13789:SF268">
    <property type="entry name" value="5-METHYLPHENAZINE-1-CARBOXYLATE 1-MONOOXYGENASE"/>
    <property type="match status" value="1"/>
</dbReference>
<reference evidence="4 5" key="1">
    <citation type="submission" date="2018-03" db="EMBL/GenBank/DDBJ databases">
        <title>Genome sequencing of Phreatobacter sp.</title>
        <authorList>
            <person name="Kim S.-J."/>
            <person name="Heo J."/>
            <person name="Kwon S.-W."/>
        </authorList>
    </citation>
    <scope>NUCLEOTIDE SEQUENCE [LARGE SCALE GENOMIC DNA]</scope>
    <source>
        <strain evidence="4 5">S-12</strain>
    </source>
</reference>
<dbReference type="RefSeq" id="WP_106747989.1">
    <property type="nucleotide sequence ID" value="NZ_CP027668.1"/>
</dbReference>
<evidence type="ECO:0000313" key="4">
    <source>
        <dbReference type="EMBL" id="AVO44646.1"/>
    </source>
</evidence>
<dbReference type="InterPro" id="IPR002938">
    <property type="entry name" value="FAD-bd"/>
</dbReference>
<dbReference type="KEGG" id="phr:C6569_06010"/>
<gene>
    <name evidence="4" type="ORF">C6569_06010</name>
</gene>
<keyword evidence="2" id="KW-0503">Monooxygenase</keyword>
<dbReference type="Gene3D" id="3.50.50.60">
    <property type="entry name" value="FAD/NAD(P)-binding domain"/>
    <property type="match status" value="1"/>
</dbReference>
<protein>
    <submittedName>
        <fullName evidence="4">Flavin-dependent oxidoreductase</fullName>
    </submittedName>
</protein>
<proteinExistence type="predicted"/>
<dbReference type="InterPro" id="IPR050493">
    <property type="entry name" value="FAD-dep_Monooxygenase_BioMet"/>
</dbReference>
<dbReference type="SUPFAM" id="SSF51905">
    <property type="entry name" value="FAD/NAD(P)-binding domain"/>
    <property type="match status" value="1"/>
</dbReference>
<dbReference type="Proteomes" id="UP000237889">
    <property type="component" value="Chromosome"/>
</dbReference>
<dbReference type="NCBIfam" id="NF005720">
    <property type="entry name" value="PRK07538.1"/>
    <property type="match status" value="1"/>
</dbReference>
<organism evidence="4 5">
    <name type="scientific">Phreatobacter cathodiphilus</name>
    <dbReference type="NCBI Taxonomy" id="1868589"/>
    <lineage>
        <taxon>Bacteria</taxon>
        <taxon>Pseudomonadati</taxon>
        <taxon>Pseudomonadota</taxon>
        <taxon>Alphaproteobacteria</taxon>
        <taxon>Hyphomicrobiales</taxon>
        <taxon>Phreatobacteraceae</taxon>
        <taxon>Phreatobacter</taxon>
    </lineage>
</organism>
<dbReference type="PRINTS" id="PR00420">
    <property type="entry name" value="RNGMNOXGNASE"/>
</dbReference>
<dbReference type="Pfam" id="PF01494">
    <property type="entry name" value="FAD_binding_3"/>
    <property type="match status" value="1"/>
</dbReference>
<dbReference type="AlphaFoldDB" id="A0A2S0N952"/>
<dbReference type="PANTHER" id="PTHR13789">
    <property type="entry name" value="MONOOXYGENASE"/>
    <property type="match status" value="1"/>
</dbReference>
<dbReference type="OrthoDB" id="4230779at2"/>
<dbReference type="GO" id="GO:0004497">
    <property type="term" value="F:monooxygenase activity"/>
    <property type="evidence" value="ECO:0007669"/>
    <property type="project" value="UniProtKB-KW"/>
</dbReference>
<dbReference type="GO" id="GO:0071949">
    <property type="term" value="F:FAD binding"/>
    <property type="evidence" value="ECO:0007669"/>
    <property type="project" value="InterPro"/>
</dbReference>
<dbReference type="EMBL" id="CP027668">
    <property type="protein sequence ID" value="AVO44646.1"/>
    <property type="molecule type" value="Genomic_DNA"/>
</dbReference>
<sequence>MKAIIVGGGVGGLTTALMLAERGIGCEVYEQASEIRELGVGINTLPHAIKELAGLGLLPRLDDVAIRTHELIYTNRFGQEIWREPRGVEAGFDVPQFSIHRGRLQTVIHQAVRARLGESRIFTGHRLGAWKQDDGGVTAWFFDREGRHVRTAHGDVLIGADGIHSTVRRSLFPKEGPPAWNGIMLWRGALDWPDFLTGRSMVIAGGMSAKLVIYPIAEGLAPGRKLTNWAIAAKIGENNATPPRREDWSRPGRFEDIMPYLKRFSLPYLDAQRMIEATPEFWEYPMCDRDALPRWSHGRVTLLGDAAHPMYPVGSNGASQAILDARCLADLLVSADHPVQALWAYDQERLPATAQIVRMNRKGGPEGVIDAVEERAPEGFTDIDTVLSFEERKAIVRGYASTAGFSQDKVNRKAA</sequence>
<evidence type="ECO:0000313" key="5">
    <source>
        <dbReference type="Proteomes" id="UP000237889"/>
    </source>
</evidence>
<dbReference type="SUPFAM" id="SSF54373">
    <property type="entry name" value="FAD-linked reductases, C-terminal domain"/>
    <property type="match status" value="1"/>
</dbReference>